<keyword evidence="2" id="KW-1185">Reference proteome</keyword>
<proteinExistence type="predicted"/>
<dbReference type="Proteomes" id="UP000799755">
    <property type="component" value="Unassembled WGS sequence"/>
</dbReference>
<name>A0ACB6R9V4_9PLEO</name>
<comment type="caution">
    <text evidence="1">The sequence shown here is derived from an EMBL/GenBank/DDBJ whole genome shotgun (WGS) entry which is preliminary data.</text>
</comment>
<reference evidence="1" key="1">
    <citation type="journal article" date="2020" name="Stud. Mycol.">
        <title>101 Dothideomycetes genomes: a test case for predicting lifestyles and emergence of pathogens.</title>
        <authorList>
            <person name="Haridas S."/>
            <person name="Albert R."/>
            <person name="Binder M."/>
            <person name="Bloem J."/>
            <person name="Labutti K."/>
            <person name="Salamov A."/>
            <person name="Andreopoulos B."/>
            <person name="Baker S."/>
            <person name="Barry K."/>
            <person name="Bills G."/>
            <person name="Bluhm B."/>
            <person name="Cannon C."/>
            <person name="Castanera R."/>
            <person name="Culley D."/>
            <person name="Daum C."/>
            <person name="Ezra D."/>
            <person name="Gonzalez J."/>
            <person name="Henrissat B."/>
            <person name="Kuo A."/>
            <person name="Liang C."/>
            <person name="Lipzen A."/>
            <person name="Lutzoni F."/>
            <person name="Magnuson J."/>
            <person name="Mondo S."/>
            <person name="Nolan M."/>
            <person name="Ohm R."/>
            <person name="Pangilinan J."/>
            <person name="Park H.-J."/>
            <person name="Ramirez L."/>
            <person name="Alfaro M."/>
            <person name="Sun H."/>
            <person name="Tritt A."/>
            <person name="Yoshinaga Y."/>
            <person name="Zwiers L.-H."/>
            <person name="Turgeon B."/>
            <person name="Goodwin S."/>
            <person name="Spatafora J."/>
            <person name="Crous P."/>
            <person name="Grigoriev I."/>
        </authorList>
    </citation>
    <scope>NUCLEOTIDE SEQUENCE</scope>
    <source>
        <strain evidence="1">ATCC 200398</strain>
    </source>
</reference>
<dbReference type="EMBL" id="MU003496">
    <property type="protein sequence ID" value="KAF2475302.1"/>
    <property type="molecule type" value="Genomic_DNA"/>
</dbReference>
<evidence type="ECO:0000313" key="1">
    <source>
        <dbReference type="EMBL" id="KAF2475302.1"/>
    </source>
</evidence>
<accession>A0ACB6R9V4</accession>
<sequence>MVYYGVVSKGCQRCRQRKIKCDQRKPVCLRCEKAKIQCPGFRDLADIMFRDESKRIIRRSRMLHEGAQVKQPSAAVVQEVVPALSTVSAVSASPPPISIPYALSQPINEIAAHFFFAHYSCDEPPLSKEYHTWLMQMYFEDRSMNNIRPAIEAAGMAGISNIFYAPYIAWKAKEQYVRALVATNEALGDPVESIADTTLMTVILLGLFEFINIEDWDHYRSWAAHIEGATALLQLRGPEQFNYELGGQLYMQLRSQILFACTQQGVAAPLALLQISNTYRGSFMEKHRKKNKPSPMGDIYFRLLNLRSGIRSRNISDPKVIRKAAVELDNDLQAWRATLPSSWIYATVDAGNTSPGTYFEKKRHIYSSPWTAQVWNSWRTQRILVNQIMHQNEIHYDAPNNANHPSALSIIRQMSTEICISAPNFIGSPRK</sequence>
<protein>
    <submittedName>
        <fullName evidence="1">Uncharacterized protein</fullName>
    </submittedName>
</protein>
<organism evidence="1 2">
    <name type="scientific">Lindgomyces ingoldianus</name>
    <dbReference type="NCBI Taxonomy" id="673940"/>
    <lineage>
        <taxon>Eukaryota</taxon>
        <taxon>Fungi</taxon>
        <taxon>Dikarya</taxon>
        <taxon>Ascomycota</taxon>
        <taxon>Pezizomycotina</taxon>
        <taxon>Dothideomycetes</taxon>
        <taxon>Pleosporomycetidae</taxon>
        <taxon>Pleosporales</taxon>
        <taxon>Lindgomycetaceae</taxon>
        <taxon>Lindgomyces</taxon>
    </lineage>
</organism>
<evidence type="ECO:0000313" key="2">
    <source>
        <dbReference type="Proteomes" id="UP000799755"/>
    </source>
</evidence>
<gene>
    <name evidence="1" type="ORF">BDR25DRAFT_213918</name>
</gene>